<comment type="caution">
    <text evidence="9">The sequence shown here is derived from an EMBL/GenBank/DDBJ whole genome shotgun (WGS) entry which is preliminary data.</text>
</comment>
<dbReference type="Proteomes" id="UP000193642">
    <property type="component" value="Unassembled WGS sequence"/>
</dbReference>
<dbReference type="InterPro" id="IPR057949">
    <property type="entry name" value="TPR_TEX10"/>
</dbReference>
<organism evidence="9 10">
    <name type="scientific">Rhizoclosmatium globosum</name>
    <dbReference type="NCBI Taxonomy" id="329046"/>
    <lineage>
        <taxon>Eukaryota</taxon>
        <taxon>Fungi</taxon>
        <taxon>Fungi incertae sedis</taxon>
        <taxon>Chytridiomycota</taxon>
        <taxon>Chytridiomycota incertae sedis</taxon>
        <taxon>Chytridiomycetes</taxon>
        <taxon>Chytridiales</taxon>
        <taxon>Chytriomycetaceae</taxon>
        <taxon>Rhizoclosmatium</taxon>
    </lineage>
</organism>
<dbReference type="InterPro" id="IPR011989">
    <property type="entry name" value="ARM-like"/>
</dbReference>
<dbReference type="InterPro" id="IPR024679">
    <property type="entry name" value="Ipi1_N"/>
</dbReference>
<comment type="similarity">
    <text evidence="4 6">Belongs to the IPI1/TEX10 family.</text>
</comment>
<dbReference type="GO" id="GO:0120330">
    <property type="term" value="C:rixosome complex"/>
    <property type="evidence" value="ECO:0007669"/>
    <property type="project" value="UniProtKB-UniRule"/>
</dbReference>
<evidence type="ECO:0000256" key="3">
    <source>
        <dbReference type="ARBA" id="ARBA00004642"/>
    </source>
</evidence>
<comment type="subunit">
    <text evidence="6">Component of the RIX1 complex.</text>
</comment>
<evidence type="ECO:0000313" key="10">
    <source>
        <dbReference type="Proteomes" id="UP000193642"/>
    </source>
</evidence>
<dbReference type="GO" id="GO:0005634">
    <property type="term" value="C:nucleus"/>
    <property type="evidence" value="ECO:0007669"/>
    <property type="project" value="UniProtKB-SubCell"/>
</dbReference>
<dbReference type="Pfam" id="PF12333">
    <property type="entry name" value="Ipi1_N"/>
    <property type="match status" value="1"/>
</dbReference>
<evidence type="ECO:0000313" key="9">
    <source>
        <dbReference type="EMBL" id="ORY47052.1"/>
    </source>
</evidence>
<keyword evidence="6" id="KW-0690">Ribosome biogenesis</keyword>
<dbReference type="InterPro" id="IPR016024">
    <property type="entry name" value="ARM-type_fold"/>
</dbReference>
<accession>A0A1Y2CJ47</accession>
<evidence type="ECO:0000256" key="4">
    <source>
        <dbReference type="ARBA" id="ARBA00006427"/>
    </source>
</evidence>
<evidence type="ECO:0000259" key="7">
    <source>
        <dbReference type="Pfam" id="PF12333"/>
    </source>
</evidence>
<feature type="domain" description="TEX10-like TPR repeats" evidence="8">
    <location>
        <begin position="457"/>
        <end position="565"/>
    </location>
</feature>
<keyword evidence="10" id="KW-1185">Reference proteome</keyword>
<dbReference type="PANTHER" id="PTHR16056:SF2">
    <property type="entry name" value="TESTIS-EXPRESSED PROTEIN 10"/>
    <property type="match status" value="1"/>
</dbReference>
<dbReference type="AlphaFoldDB" id="A0A1Y2CJ47"/>
<evidence type="ECO:0000256" key="6">
    <source>
        <dbReference type="RuleBase" id="RU368021"/>
    </source>
</evidence>
<proteinExistence type="inferred from homology"/>
<evidence type="ECO:0000256" key="5">
    <source>
        <dbReference type="ARBA" id="ARBA00023242"/>
    </source>
</evidence>
<sequence>MSFKTKSIVVRTQSVADHDLDAADSAKQSNIDLKNILAMTAHFNTSNRKDALNRLKDLITDDPRTMVLHLSQIINGVAPILLDREYEVRKALIQFAKVLVKLAPAKLLMPFVTVVITYACSAMNHIVNEIRYDAVRFINIWIETFPASFVGPSDQIIQNYMSLLSLKRQKVTGQDSFIKKSKEAAMDSDQIVVLSSMSKLLDISGDLTLGETKQPSAYSLYFKSREMELGRLRRPSFLLNKPVQSLPSINSNDRIQLTLGETVVAAKAAPTIKWGPSDFVNAIVPACIDIWLEAVPLVLSGVMINENQSLEKLNLAMAIIHQALVKHVAVCTDVERKAIVSAFSKHILVSFPYGNNAVGIKTEYCEQVLQEMNIKTCEIVSLFQKSDWSGGQNENNSWEEKMFDYIFKIIAAKLMELLVRRHKELSPKTALWSEMFAFIEKGFMEINPTVNNTSKVEWISYLPKALWGLGNSNERASKSILAFLSTVLRTLPQTEESLGFAETRKQYSERHYSVLLRRHASEGPIYGPFLLLSVETQKAAIEMLYYLPTWSEKLVSALASCLTSSSHAPLKSLLSDKVSPNVVLEWDIFFGFVFTVGVVGSTSDLLGRLQSSELATYESYGTTFGQVAKGELEQKCGALSGLEVALVRRRVYLSRMVAQLLRSHFNNGALEFTLDVLAAFQVNIKTLDSFFGVSSLLSAILEEAGPVELNNEFLSHLSGLCSTAILMCLATSHENYDLFKMSADVSLEVLTYLPGIVGQFRETFSANSKNLSYSLKDRVKMILDRLQ</sequence>
<dbReference type="SUPFAM" id="SSF48371">
    <property type="entry name" value="ARM repeat"/>
    <property type="match status" value="1"/>
</dbReference>
<dbReference type="PANTHER" id="PTHR16056">
    <property type="entry name" value="REGULATOR OF MICROTUBULE DYNAMICS PROTEIN"/>
    <property type="match status" value="1"/>
</dbReference>
<evidence type="ECO:0000259" key="8">
    <source>
        <dbReference type="Pfam" id="PF25781"/>
    </source>
</evidence>
<dbReference type="STRING" id="329046.A0A1Y2CJ47"/>
<keyword evidence="5 6" id="KW-0539">Nucleus</keyword>
<reference evidence="9 10" key="1">
    <citation type="submission" date="2016-07" db="EMBL/GenBank/DDBJ databases">
        <title>Pervasive Adenine N6-methylation of Active Genes in Fungi.</title>
        <authorList>
            <consortium name="DOE Joint Genome Institute"/>
            <person name="Mondo S.J."/>
            <person name="Dannebaum R.O."/>
            <person name="Kuo R.C."/>
            <person name="Labutti K."/>
            <person name="Haridas S."/>
            <person name="Kuo A."/>
            <person name="Salamov A."/>
            <person name="Ahrendt S.R."/>
            <person name="Lipzen A."/>
            <person name="Sullivan W."/>
            <person name="Andreopoulos W.B."/>
            <person name="Clum A."/>
            <person name="Lindquist E."/>
            <person name="Daum C."/>
            <person name="Ramamoorthy G.K."/>
            <person name="Gryganskyi A."/>
            <person name="Culley D."/>
            <person name="Magnuson J.K."/>
            <person name="James T.Y."/>
            <person name="O'Malley M.A."/>
            <person name="Stajich J.E."/>
            <person name="Spatafora J.W."/>
            <person name="Visel A."/>
            <person name="Grigoriev I.V."/>
        </authorList>
    </citation>
    <scope>NUCLEOTIDE SEQUENCE [LARGE SCALE GENOMIC DNA]</scope>
    <source>
        <strain evidence="9 10">JEL800</strain>
    </source>
</reference>
<keyword evidence="6" id="KW-0698">rRNA processing</keyword>
<comment type="function">
    <text evidence="1 6">Component of the RIX1 complex required for processing of ITS2 sequences from 35S pre-rRNA.</text>
</comment>
<name>A0A1Y2CJ47_9FUNG</name>
<dbReference type="OrthoDB" id="361362at2759"/>
<evidence type="ECO:0000256" key="2">
    <source>
        <dbReference type="ARBA" id="ARBA00004604"/>
    </source>
</evidence>
<feature type="domain" description="Pre-rRNA-processing protein Ipi1 N-terminal" evidence="7">
    <location>
        <begin position="107"/>
        <end position="201"/>
    </location>
</feature>
<comment type="subcellular location">
    <subcellularLocation>
        <location evidence="2">Nucleus</location>
        <location evidence="2">Nucleolus</location>
    </subcellularLocation>
    <subcellularLocation>
        <location evidence="3">Nucleus</location>
        <location evidence="3">Nucleoplasm</location>
    </subcellularLocation>
</comment>
<dbReference type="EMBL" id="MCGO01000015">
    <property type="protein sequence ID" value="ORY47052.1"/>
    <property type="molecule type" value="Genomic_DNA"/>
</dbReference>
<gene>
    <name evidence="9" type="ORF">BCR33DRAFT_783469</name>
</gene>
<dbReference type="GO" id="GO:0006364">
    <property type="term" value="P:rRNA processing"/>
    <property type="evidence" value="ECO:0007669"/>
    <property type="project" value="UniProtKB-UniRule"/>
</dbReference>
<dbReference type="Pfam" id="PF25781">
    <property type="entry name" value="TPR_TEX10"/>
    <property type="match status" value="1"/>
</dbReference>
<dbReference type="Gene3D" id="1.25.10.10">
    <property type="entry name" value="Leucine-rich Repeat Variant"/>
    <property type="match status" value="1"/>
</dbReference>
<evidence type="ECO:0000256" key="1">
    <source>
        <dbReference type="ARBA" id="ARBA00002355"/>
    </source>
</evidence>
<protein>
    <recommendedName>
        <fullName evidence="6">Pre-rRNA-processing protein</fullName>
    </recommendedName>
</protein>